<dbReference type="GO" id="GO:0009099">
    <property type="term" value="P:L-valine biosynthetic process"/>
    <property type="evidence" value="ECO:0007669"/>
    <property type="project" value="TreeGrafter"/>
</dbReference>
<dbReference type="GO" id="GO:0009097">
    <property type="term" value="P:isoleucine biosynthetic process"/>
    <property type="evidence" value="ECO:0007669"/>
    <property type="project" value="TreeGrafter"/>
</dbReference>
<dbReference type="GO" id="GO:0000287">
    <property type="term" value="F:magnesium ion binding"/>
    <property type="evidence" value="ECO:0007669"/>
    <property type="project" value="InterPro"/>
</dbReference>
<dbReference type="Gene3D" id="3.40.50.970">
    <property type="match status" value="1"/>
</dbReference>
<dbReference type="OrthoDB" id="3633556at2759"/>
<sequence>MEVKKDLDAHLLKGAKEPCFPLVPQRIIADLRKQVPHDGIVCLDNGMYKIWFARCYKAYEPNTLLLDNALASMGAGLPSAMAAALLHPEKKVVAVCGDGGFMMNSQELETAIRLKLNLTILVLNDNGYGMIKWKQNLAGFDKFGLNLGNPNFAEYANSYGIKSYLVTNADEFTYILHECLFHLTEGIKLVEVPVDYTWANEILDHELPGMFKQRKSEPAAGTEISKALASSAPVALSCSLGEA</sequence>
<dbReference type="InterPro" id="IPR000399">
    <property type="entry name" value="TPP-bd_CS"/>
</dbReference>
<protein>
    <recommendedName>
        <fullName evidence="3">Thiamine pyrophosphate enzyme TPP-binding domain-containing protein</fullName>
    </recommendedName>
</protein>
<comment type="similarity">
    <text evidence="1">Belongs to the TPP enzyme family.</text>
</comment>
<dbReference type="GO" id="GO:0050660">
    <property type="term" value="F:flavin adenine dinucleotide binding"/>
    <property type="evidence" value="ECO:0007669"/>
    <property type="project" value="TreeGrafter"/>
</dbReference>
<feature type="domain" description="Thiamine pyrophosphate enzyme TPP-binding" evidence="3">
    <location>
        <begin position="44"/>
        <end position="192"/>
    </location>
</feature>
<gene>
    <name evidence="4" type="ORF">KC19_10G167600</name>
</gene>
<dbReference type="AlphaFoldDB" id="A0A8T0GPY1"/>
<dbReference type="PANTHER" id="PTHR18968:SF129">
    <property type="entry name" value="ACETOLACTATE SYNTHASE"/>
    <property type="match status" value="1"/>
</dbReference>
<dbReference type="PANTHER" id="PTHR18968">
    <property type="entry name" value="THIAMINE PYROPHOSPHATE ENZYMES"/>
    <property type="match status" value="1"/>
</dbReference>
<proteinExistence type="inferred from homology"/>
<keyword evidence="5" id="KW-1185">Reference proteome</keyword>
<reference evidence="4" key="1">
    <citation type="submission" date="2020-06" db="EMBL/GenBank/DDBJ databases">
        <title>WGS assembly of Ceratodon purpureus strain R40.</title>
        <authorList>
            <person name="Carey S.B."/>
            <person name="Jenkins J."/>
            <person name="Shu S."/>
            <person name="Lovell J.T."/>
            <person name="Sreedasyam A."/>
            <person name="Maumus F."/>
            <person name="Tiley G.P."/>
            <person name="Fernandez-Pozo N."/>
            <person name="Barry K."/>
            <person name="Chen C."/>
            <person name="Wang M."/>
            <person name="Lipzen A."/>
            <person name="Daum C."/>
            <person name="Saski C.A."/>
            <person name="Payton A.C."/>
            <person name="Mcbreen J.C."/>
            <person name="Conrad R.E."/>
            <person name="Kollar L.M."/>
            <person name="Olsson S."/>
            <person name="Huttunen S."/>
            <person name="Landis J.B."/>
            <person name="Wickett N.J."/>
            <person name="Johnson M.G."/>
            <person name="Rensing S.A."/>
            <person name="Grimwood J."/>
            <person name="Schmutz J."/>
            <person name="Mcdaniel S.F."/>
        </authorList>
    </citation>
    <scope>NUCLEOTIDE SEQUENCE</scope>
    <source>
        <strain evidence="4">R40</strain>
    </source>
</reference>
<name>A0A8T0GPY1_CERPU</name>
<evidence type="ECO:0000313" key="5">
    <source>
        <dbReference type="Proteomes" id="UP000822688"/>
    </source>
</evidence>
<dbReference type="GO" id="GO:0005948">
    <property type="term" value="C:acetolactate synthase complex"/>
    <property type="evidence" value="ECO:0007669"/>
    <property type="project" value="TreeGrafter"/>
</dbReference>
<dbReference type="InterPro" id="IPR029061">
    <property type="entry name" value="THDP-binding"/>
</dbReference>
<evidence type="ECO:0000313" key="4">
    <source>
        <dbReference type="EMBL" id="KAG0560274.1"/>
    </source>
</evidence>
<dbReference type="Proteomes" id="UP000822688">
    <property type="component" value="Chromosome 10"/>
</dbReference>
<keyword evidence="2" id="KW-0786">Thiamine pyrophosphate</keyword>
<dbReference type="GO" id="GO:0003984">
    <property type="term" value="F:acetolactate synthase activity"/>
    <property type="evidence" value="ECO:0007669"/>
    <property type="project" value="TreeGrafter"/>
</dbReference>
<comment type="caution">
    <text evidence="4">The sequence shown here is derived from an EMBL/GenBank/DDBJ whole genome shotgun (WGS) entry which is preliminary data.</text>
</comment>
<dbReference type="PROSITE" id="PS00187">
    <property type="entry name" value="TPP_ENZYMES"/>
    <property type="match status" value="1"/>
</dbReference>
<dbReference type="SUPFAM" id="SSF52518">
    <property type="entry name" value="Thiamin diphosphate-binding fold (THDP-binding)"/>
    <property type="match status" value="1"/>
</dbReference>
<accession>A0A8T0GPY1</accession>
<dbReference type="EMBL" id="CM026431">
    <property type="protein sequence ID" value="KAG0560274.1"/>
    <property type="molecule type" value="Genomic_DNA"/>
</dbReference>
<organism evidence="4 5">
    <name type="scientific">Ceratodon purpureus</name>
    <name type="common">Fire moss</name>
    <name type="synonym">Dicranum purpureum</name>
    <dbReference type="NCBI Taxonomy" id="3225"/>
    <lineage>
        <taxon>Eukaryota</taxon>
        <taxon>Viridiplantae</taxon>
        <taxon>Streptophyta</taxon>
        <taxon>Embryophyta</taxon>
        <taxon>Bryophyta</taxon>
        <taxon>Bryophytina</taxon>
        <taxon>Bryopsida</taxon>
        <taxon>Dicranidae</taxon>
        <taxon>Pseudoditrichales</taxon>
        <taxon>Ditrichaceae</taxon>
        <taxon>Ceratodon</taxon>
    </lineage>
</organism>
<evidence type="ECO:0000256" key="2">
    <source>
        <dbReference type="ARBA" id="ARBA00023052"/>
    </source>
</evidence>
<dbReference type="InterPro" id="IPR011766">
    <property type="entry name" value="TPP_enzyme_TPP-bd"/>
</dbReference>
<dbReference type="InterPro" id="IPR045229">
    <property type="entry name" value="TPP_enz"/>
</dbReference>
<evidence type="ECO:0000256" key="1">
    <source>
        <dbReference type="ARBA" id="ARBA00007812"/>
    </source>
</evidence>
<dbReference type="GO" id="GO:0030976">
    <property type="term" value="F:thiamine pyrophosphate binding"/>
    <property type="evidence" value="ECO:0007669"/>
    <property type="project" value="InterPro"/>
</dbReference>
<dbReference type="Pfam" id="PF02775">
    <property type="entry name" value="TPP_enzyme_C"/>
    <property type="match status" value="1"/>
</dbReference>
<evidence type="ECO:0000259" key="3">
    <source>
        <dbReference type="Pfam" id="PF02775"/>
    </source>
</evidence>